<feature type="compositionally biased region" description="Polar residues" evidence="6">
    <location>
        <begin position="10"/>
        <end position="20"/>
    </location>
</feature>
<name>A0ABU2ZSZ2_9ALTE</name>
<dbReference type="Pfam" id="PF00171">
    <property type="entry name" value="Aldedh"/>
    <property type="match status" value="1"/>
</dbReference>
<dbReference type="CDD" id="cd07087">
    <property type="entry name" value="ALDH_F3-13-14_CALDH-like"/>
    <property type="match status" value="1"/>
</dbReference>
<dbReference type="Gene3D" id="3.40.309.10">
    <property type="entry name" value="Aldehyde Dehydrogenase, Chain A, domain 2"/>
    <property type="match status" value="1"/>
</dbReference>
<dbReference type="Proteomes" id="UP001253545">
    <property type="component" value="Unassembled WGS sequence"/>
</dbReference>
<comment type="similarity">
    <text evidence="1 3 5">Belongs to the aldehyde dehydrogenase family.</text>
</comment>
<dbReference type="RefSeq" id="WP_311368893.1">
    <property type="nucleotide sequence ID" value="NZ_JAVRHX010000003.1"/>
</dbReference>
<evidence type="ECO:0000256" key="1">
    <source>
        <dbReference type="ARBA" id="ARBA00009986"/>
    </source>
</evidence>
<dbReference type="PROSITE" id="PS00687">
    <property type="entry name" value="ALDEHYDE_DEHYDR_GLU"/>
    <property type="match status" value="1"/>
</dbReference>
<dbReference type="InterPro" id="IPR012394">
    <property type="entry name" value="Aldehyde_DH_NAD(P)"/>
</dbReference>
<feature type="active site" evidence="4">
    <location>
        <position position="248"/>
    </location>
</feature>
<dbReference type="InterPro" id="IPR016162">
    <property type="entry name" value="Ald_DH_N"/>
</dbReference>
<dbReference type="PANTHER" id="PTHR43570">
    <property type="entry name" value="ALDEHYDE DEHYDROGENASE"/>
    <property type="match status" value="1"/>
</dbReference>
<evidence type="ECO:0000256" key="6">
    <source>
        <dbReference type="SAM" id="MobiDB-lite"/>
    </source>
</evidence>
<accession>A0ABU2ZSZ2</accession>
<dbReference type="InterPro" id="IPR016161">
    <property type="entry name" value="Ald_DH/histidinol_DH"/>
</dbReference>
<comment type="caution">
    <text evidence="8">The sequence shown here is derived from an EMBL/GenBank/DDBJ whole genome shotgun (WGS) entry which is preliminary data.</text>
</comment>
<evidence type="ECO:0000313" key="9">
    <source>
        <dbReference type="Proteomes" id="UP001253545"/>
    </source>
</evidence>
<feature type="region of interest" description="Disordered" evidence="6">
    <location>
        <begin position="1"/>
        <end position="41"/>
    </location>
</feature>
<evidence type="ECO:0000313" key="8">
    <source>
        <dbReference type="EMBL" id="MDT0595376.1"/>
    </source>
</evidence>
<sequence length="494" mass="55170">MANHIAPVVNLNSESTSSNGAEEEQRSEQVSSQNSSNADTEITRLKTKLDEYFYTGATKAASWRIRQLKSLLSMLQKEEKQFAQALHSDLGKSPEEAFFSEIGFLTKEIKSFIKKTEKWMKPITKSTPLLAFPAKSMTKAEPLGTCLIIGAWNYPLMLCLSPVIAAISAGNCVILKPSEKSPATSALLAKMLPQYLDMNAFGVIEGAVQETTDLLALPFDKIFYTGGEKVGKIVMRAAANNLTPVTLELGGKSPCIIDKNIDLNTAIKRIVWGKLMNVGQTCVCPDYLLVHHSNLDNVLEKIKQVIVKQYKKAPKQNRFYGRVIDSDNVRRLAGYLEGQEVVYGGEYSAEERYFAPTVVLNPDPDSDLMQEEIFGPIIPILSFNGRSDMLQFIKQRAKPLAAYAFTEDKEFEDKFIDTISAGSMCINDISMFMANEELPFGGVGTSGMGSYHGKYGFDAFSHQKSIMRRSFSFENSFRYMPLNSIKMWVLRRFL</sequence>
<evidence type="ECO:0000259" key="7">
    <source>
        <dbReference type="Pfam" id="PF00171"/>
    </source>
</evidence>
<dbReference type="PANTHER" id="PTHR43570:SF16">
    <property type="entry name" value="ALDEHYDE DEHYDROGENASE TYPE III, ISOFORM Q"/>
    <property type="match status" value="1"/>
</dbReference>
<evidence type="ECO:0000256" key="3">
    <source>
        <dbReference type="PIRNR" id="PIRNR036492"/>
    </source>
</evidence>
<evidence type="ECO:0000256" key="4">
    <source>
        <dbReference type="PROSITE-ProRule" id="PRU10007"/>
    </source>
</evidence>
<dbReference type="PIRSF" id="PIRSF036492">
    <property type="entry name" value="ALDH"/>
    <property type="match status" value="1"/>
</dbReference>
<dbReference type="InterPro" id="IPR015590">
    <property type="entry name" value="Aldehyde_DH_dom"/>
</dbReference>
<proteinExistence type="inferred from homology"/>
<organism evidence="8 9">
    <name type="scientific">Glaciecola petra</name>
    <dbReference type="NCBI Taxonomy" id="3075602"/>
    <lineage>
        <taxon>Bacteria</taxon>
        <taxon>Pseudomonadati</taxon>
        <taxon>Pseudomonadota</taxon>
        <taxon>Gammaproteobacteria</taxon>
        <taxon>Alteromonadales</taxon>
        <taxon>Alteromonadaceae</taxon>
        <taxon>Glaciecola</taxon>
    </lineage>
</organism>
<keyword evidence="2 3" id="KW-0560">Oxidoreductase</keyword>
<protein>
    <recommendedName>
        <fullName evidence="3">Aldehyde dehydrogenase</fullName>
    </recommendedName>
</protein>
<gene>
    <name evidence="8" type="ORF">RM552_11010</name>
</gene>
<reference evidence="8 9" key="1">
    <citation type="submission" date="2023-09" db="EMBL/GenBank/DDBJ databases">
        <authorList>
            <person name="Rey-Velasco X."/>
        </authorList>
    </citation>
    <scope>NUCLEOTIDE SEQUENCE [LARGE SCALE GENOMIC DNA]</scope>
    <source>
        <strain evidence="8 9">P117</strain>
    </source>
</reference>
<dbReference type="Gene3D" id="3.40.605.10">
    <property type="entry name" value="Aldehyde Dehydrogenase, Chain A, domain 1"/>
    <property type="match status" value="1"/>
</dbReference>
<dbReference type="InterPro" id="IPR016163">
    <property type="entry name" value="Ald_DH_C"/>
</dbReference>
<evidence type="ECO:0000256" key="5">
    <source>
        <dbReference type="RuleBase" id="RU003345"/>
    </source>
</evidence>
<keyword evidence="9" id="KW-1185">Reference proteome</keyword>
<dbReference type="EMBL" id="JAVRHX010000003">
    <property type="protein sequence ID" value="MDT0595376.1"/>
    <property type="molecule type" value="Genomic_DNA"/>
</dbReference>
<dbReference type="InterPro" id="IPR029510">
    <property type="entry name" value="Ald_DH_CS_GLU"/>
</dbReference>
<feature type="domain" description="Aldehyde dehydrogenase" evidence="7">
    <location>
        <begin position="55"/>
        <end position="466"/>
    </location>
</feature>
<evidence type="ECO:0000256" key="2">
    <source>
        <dbReference type="ARBA" id="ARBA00023002"/>
    </source>
</evidence>
<dbReference type="SUPFAM" id="SSF53720">
    <property type="entry name" value="ALDH-like"/>
    <property type="match status" value="1"/>
</dbReference>